<dbReference type="OrthoDB" id="9809646at2"/>
<dbReference type="InterPro" id="IPR058533">
    <property type="entry name" value="Cation_efflux_TM"/>
</dbReference>
<name>A0A4R5TKA7_9GAMM</name>
<evidence type="ECO:0000313" key="12">
    <source>
        <dbReference type="EMBL" id="TDK22754.1"/>
    </source>
</evidence>
<feature type="domain" description="Cation efflux protein transmembrane" evidence="10">
    <location>
        <begin position="20"/>
        <end position="210"/>
    </location>
</feature>
<keyword evidence="6 9" id="KW-1133">Transmembrane helix</keyword>
<dbReference type="InterPro" id="IPR036837">
    <property type="entry name" value="Cation_efflux_CTD_sf"/>
</dbReference>
<keyword evidence="13" id="KW-1185">Reference proteome</keyword>
<reference evidence="12 13" key="1">
    <citation type="submission" date="2019-03" db="EMBL/GenBank/DDBJ databases">
        <title>Luteimonas zhaokaii sp.nov., isolated from the rectal contents of Plateau pika in Yushu, Qinghai Province, China.</title>
        <authorList>
            <person name="Zhang G."/>
        </authorList>
    </citation>
    <scope>NUCLEOTIDE SEQUENCE [LARGE SCALE GENOMIC DNA]</scope>
    <source>
        <strain evidence="12 13">B9</strain>
    </source>
</reference>
<dbReference type="Proteomes" id="UP000294796">
    <property type="component" value="Unassembled WGS sequence"/>
</dbReference>
<accession>A0A4R5TKA7</accession>
<feature type="transmembrane region" description="Helical" evidence="9">
    <location>
        <begin position="45"/>
        <end position="66"/>
    </location>
</feature>
<organism evidence="12 13">
    <name type="scientific">Luteimonas aestuarii</name>
    <dbReference type="NCBI Taxonomy" id="453837"/>
    <lineage>
        <taxon>Bacteria</taxon>
        <taxon>Pseudomonadati</taxon>
        <taxon>Pseudomonadota</taxon>
        <taxon>Gammaproteobacteria</taxon>
        <taxon>Lysobacterales</taxon>
        <taxon>Lysobacteraceae</taxon>
        <taxon>Luteimonas</taxon>
    </lineage>
</organism>
<feature type="transmembrane region" description="Helical" evidence="9">
    <location>
        <begin position="19"/>
        <end position="39"/>
    </location>
</feature>
<dbReference type="PANTHER" id="PTHR11562">
    <property type="entry name" value="CATION EFFLUX PROTEIN/ ZINC TRANSPORTER"/>
    <property type="match status" value="1"/>
</dbReference>
<feature type="transmembrane region" description="Helical" evidence="9">
    <location>
        <begin position="117"/>
        <end position="136"/>
    </location>
</feature>
<evidence type="ECO:0000259" key="11">
    <source>
        <dbReference type="Pfam" id="PF16916"/>
    </source>
</evidence>
<comment type="caution">
    <text evidence="12">The sequence shown here is derived from an EMBL/GenBank/DDBJ whole genome shotgun (WGS) entry which is preliminary data.</text>
</comment>
<evidence type="ECO:0000313" key="13">
    <source>
        <dbReference type="Proteomes" id="UP000294796"/>
    </source>
</evidence>
<evidence type="ECO:0000256" key="2">
    <source>
        <dbReference type="ARBA" id="ARBA00008873"/>
    </source>
</evidence>
<feature type="domain" description="Cation efflux protein cytoplasmic" evidence="11">
    <location>
        <begin position="214"/>
        <end position="287"/>
    </location>
</feature>
<dbReference type="GO" id="GO:0005385">
    <property type="term" value="F:zinc ion transmembrane transporter activity"/>
    <property type="evidence" value="ECO:0007669"/>
    <property type="project" value="TreeGrafter"/>
</dbReference>
<evidence type="ECO:0000256" key="4">
    <source>
        <dbReference type="ARBA" id="ARBA00022692"/>
    </source>
</evidence>
<evidence type="ECO:0000256" key="5">
    <source>
        <dbReference type="ARBA" id="ARBA00022906"/>
    </source>
</evidence>
<keyword evidence="5" id="KW-0864">Zinc transport</keyword>
<dbReference type="InterPro" id="IPR002524">
    <property type="entry name" value="Cation_efflux"/>
</dbReference>
<gene>
    <name evidence="12" type="ORF">E2F46_13445</name>
</gene>
<comment type="subcellular location">
    <subcellularLocation>
        <location evidence="1">Membrane</location>
        <topology evidence="1">Multi-pass membrane protein</topology>
    </subcellularLocation>
</comment>
<dbReference type="SUPFAM" id="SSF161111">
    <property type="entry name" value="Cation efflux protein transmembrane domain-like"/>
    <property type="match status" value="1"/>
</dbReference>
<keyword evidence="4 9" id="KW-0812">Transmembrane</keyword>
<comment type="similarity">
    <text evidence="2">Belongs to the cation diffusion facilitator (CDF) transporter (TC 2.A.4) family. SLC30A subfamily.</text>
</comment>
<evidence type="ECO:0000256" key="3">
    <source>
        <dbReference type="ARBA" id="ARBA00022448"/>
    </source>
</evidence>
<evidence type="ECO:0000256" key="1">
    <source>
        <dbReference type="ARBA" id="ARBA00004141"/>
    </source>
</evidence>
<dbReference type="Gene3D" id="1.20.1510.10">
    <property type="entry name" value="Cation efflux protein transmembrane domain"/>
    <property type="match status" value="1"/>
</dbReference>
<dbReference type="Pfam" id="PF01545">
    <property type="entry name" value="Cation_efflux"/>
    <property type="match status" value="1"/>
</dbReference>
<dbReference type="Pfam" id="PF16916">
    <property type="entry name" value="ZT_dimer"/>
    <property type="match status" value="1"/>
</dbReference>
<feature type="transmembrane region" description="Helical" evidence="9">
    <location>
        <begin position="157"/>
        <end position="179"/>
    </location>
</feature>
<keyword evidence="5" id="KW-0862">Zinc</keyword>
<evidence type="ECO:0000256" key="8">
    <source>
        <dbReference type="ARBA" id="ARBA00023136"/>
    </source>
</evidence>
<evidence type="ECO:0000259" key="10">
    <source>
        <dbReference type="Pfam" id="PF01545"/>
    </source>
</evidence>
<protein>
    <submittedName>
        <fullName evidence="12">Cation transporter</fullName>
    </submittedName>
</protein>
<feature type="transmembrane region" description="Helical" evidence="9">
    <location>
        <begin position="86"/>
        <end position="105"/>
    </location>
</feature>
<evidence type="ECO:0000256" key="9">
    <source>
        <dbReference type="SAM" id="Phobius"/>
    </source>
</evidence>
<keyword evidence="8 9" id="KW-0472">Membrane</keyword>
<dbReference type="PANTHER" id="PTHR11562:SF17">
    <property type="entry name" value="RE54080P-RELATED"/>
    <property type="match status" value="1"/>
</dbReference>
<proteinExistence type="inferred from homology"/>
<keyword evidence="7" id="KW-0406">Ion transport</keyword>
<feature type="transmembrane region" description="Helical" evidence="9">
    <location>
        <begin position="185"/>
        <end position="202"/>
    </location>
</feature>
<sequence>MGHDHDHASATSIRHEKPLWWALALIASFMLVEVAAALATNSLALLSDAAHMATDALALGIALVAVRLARRPPDARRSFGYVRTEAMGALANGALLFALAGYILYESVHRFLQPAPVGSLGMLVVGLLGLGVNLVAMRLLKAGSGESLNMKGAYLEVWADMLGSVGVVVGALVIHFLGWTVVDPLIAIAIGLWVLPRAWTLVRQAGHVLMMGVPDGIGLDEVRVALSEVPGVVDVHDLHVWSLASSQASMTAHLVVGDGVDAGTARRRALGMLHQRFGIDHATLQVEDGECDGPDCGSGRAHGHADGCGHGH</sequence>
<dbReference type="InterPro" id="IPR027469">
    <property type="entry name" value="Cation_efflux_TMD_sf"/>
</dbReference>
<dbReference type="InterPro" id="IPR027470">
    <property type="entry name" value="Cation_efflux_CTD"/>
</dbReference>
<dbReference type="AlphaFoldDB" id="A0A4R5TKA7"/>
<dbReference type="GO" id="GO:0005886">
    <property type="term" value="C:plasma membrane"/>
    <property type="evidence" value="ECO:0007669"/>
    <property type="project" value="TreeGrafter"/>
</dbReference>
<dbReference type="RefSeq" id="WP_133322899.1">
    <property type="nucleotide sequence ID" value="NZ_SMTF01000012.1"/>
</dbReference>
<dbReference type="NCBIfam" id="TIGR01297">
    <property type="entry name" value="CDF"/>
    <property type="match status" value="1"/>
</dbReference>
<evidence type="ECO:0000256" key="7">
    <source>
        <dbReference type="ARBA" id="ARBA00023065"/>
    </source>
</evidence>
<dbReference type="EMBL" id="SMTF01000012">
    <property type="protein sequence ID" value="TDK22754.1"/>
    <property type="molecule type" value="Genomic_DNA"/>
</dbReference>
<evidence type="ECO:0000256" key="6">
    <source>
        <dbReference type="ARBA" id="ARBA00022989"/>
    </source>
</evidence>
<dbReference type="InterPro" id="IPR050681">
    <property type="entry name" value="CDF/SLC30A"/>
</dbReference>
<keyword evidence="3" id="KW-0813">Transport</keyword>
<dbReference type="SUPFAM" id="SSF160240">
    <property type="entry name" value="Cation efflux protein cytoplasmic domain-like"/>
    <property type="match status" value="1"/>
</dbReference>